<dbReference type="GeneID" id="37045541"/>
<name>A0A316YP58_9BASI</name>
<protein>
    <submittedName>
        <fullName evidence="2">Uncharacterized protein</fullName>
    </submittedName>
</protein>
<dbReference type="RefSeq" id="XP_025376733.1">
    <property type="nucleotide sequence ID" value="XM_025523625.1"/>
</dbReference>
<keyword evidence="1" id="KW-0732">Signal</keyword>
<accession>A0A316YP58</accession>
<reference evidence="2" key="1">
    <citation type="journal article" date="2018" name="Mol. Biol. Evol.">
        <title>Broad Genomic Sampling Reveals a Smut Pathogenic Ancestry of the Fungal Clade Ustilaginomycotina.</title>
        <authorList>
            <person name="Kijpornyongpan T."/>
            <person name="Mondo S.J."/>
            <person name="Barry K."/>
            <person name="Sandor L."/>
            <person name="Lee J."/>
            <person name="Lipzen A."/>
            <person name="Pangilinan J."/>
            <person name="LaButti K."/>
            <person name="Hainaut M."/>
            <person name="Henrissat B."/>
            <person name="Grigoriev I.V."/>
            <person name="Spatafora J.W."/>
            <person name="Aime M.C."/>
        </authorList>
    </citation>
    <scope>NUCLEOTIDE SEQUENCE [LARGE SCALE GENOMIC DNA]</scope>
    <source>
        <strain evidence="2">MCA 4198</strain>
    </source>
</reference>
<evidence type="ECO:0000313" key="3">
    <source>
        <dbReference type="Proteomes" id="UP000245768"/>
    </source>
</evidence>
<evidence type="ECO:0000313" key="2">
    <source>
        <dbReference type="EMBL" id="PWN89535.1"/>
    </source>
</evidence>
<dbReference type="Proteomes" id="UP000245768">
    <property type="component" value="Unassembled WGS sequence"/>
</dbReference>
<feature type="signal peptide" evidence="1">
    <location>
        <begin position="1"/>
        <end position="25"/>
    </location>
</feature>
<dbReference type="AlphaFoldDB" id="A0A316YP58"/>
<dbReference type="EMBL" id="KZ819637">
    <property type="protein sequence ID" value="PWN89535.1"/>
    <property type="molecule type" value="Genomic_DNA"/>
</dbReference>
<evidence type="ECO:0000256" key="1">
    <source>
        <dbReference type="SAM" id="SignalP"/>
    </source>
</evidence>
<gene>
    <name evidence="2" type="ORF">FA10DRAFT_280523</name>
</gene>
<dbReference type="InParanoid" id="A0A316YP58"/>
<organism evidence="2 3">
    <name type="scientific">Acaromyces ingoldii</name>
    <dbReference type="NCBI Taxonomy" id="215250"/>
    <lineage>
        <taxon>Eukaryota</taxon>
        <taxon>Fungi</taxon>
        <taxon>Dikarya</taxon>
        <taxon>Basidiomycota</taxon>
        <taxon>Ustilaginomycotina</taxon>
        <taxon>Exobasidiomycetes</taxon>
        <taxon>Exobasidiales</taxon>
        <taxon>Cryptobasidiaceae</taxon>
        <taxon>Acaromyces</taxon>
    </lineage>
</organism>
<proteinExistence type="predicted"/>
<dbReference type="OrthoDB" id="2568950at2759"/>
<feature type="chain" id="PRO_5016366967" evidence="1">
    <location>
        <begin position="26"/>
        <end position="113"/>
    </location>
</feature>
<keyword evidence="3" id="KW-1185">Reference proteome</keyword>
<sequence length="113" mass="12771">MQLTSSLSIASAALVALLAVSPAQAADNRQLVRFDSRYYRSGDDFCSGWKYNCEHYKPTDKTLKYKSDYCQPGDFQGKHTETEARVFCIYHNEQGDKSIIKHIAKETGDAQIQ</sequence>